<dbReference type="AlphaFoldDB" id="X6MTF5"/>
<name>X6MTF5_RETFI</name>
<evidence type="ECO:0000313" key="1">
    <source>
        <dbReference type="EMBL" id="ETO16916.1"/>
    </source>
</evidence>
<reference evidence="1 2" key="1">
    <citation type="journal article" date="2013" name="Curr. Biol.">
        <title>The Genome of the Foraminiferan Reticulomyxa filosa.</title>
        <authorList>
            <person name="Glockner G."/>
            <person name="Hulsmann N."/>
            <person name="Schleicher M."/>
            <person name="Noegel A.A."/>
            <person name="Eichinger L."/>
            <person name="Gallinger C."/>
            <person name="Pawlowski J."/>
            <person name="Sierra R."/>
            <person name="Euteneuer U."/>
            <person name="Pillet L."/>
            <person name="Moustafa A."/>
            <person name="Platzer M."/>
            <person name="Groth M."/>
            <person name="Szafranski K."/>
            <person name="Schliwa M."/>
        </authorList>
    </citation>
    <scope>NUCLEOTIDE SEQUENCE [LARGE SCALE GENOMIC DNA]</scope>
</reference>
<dbReference type="EMBL" id="ASPP01017637">
    <property type="protein sequence ID" value="ETO16916.1"/>
    <property type="molecule type" value="Genomic_DNA"/>
</dbReference>
<feature type="non-terminal residue" evidence="1">
    <location>
        <position position="200"/>
    </location>
</feature>
<gene>
    <name evidence="1" type="ORF">RFI_20421</name>
</gene>
<proteinExistence type="predicted"/>
<organism evidence="1 2">
    <name type="scientific">Reticulomyxa filosa</name>
    <dbReference type="NCBI Taxonomy" id="46433"/>
    <lineage>
        <taxon>Eukaryota</taxon>
        <taxon>Sar</taxon>
        <taxon>Rhizaria</taxon>
        <taxon>Retaria</taxon>
        <taxon>Foraminifera</taxon>
        <taxon>Monothalamids</taxon>
        <taxon>Reticulomyxidae</taxon>
        <taxon>Reticulomyxa</taxon>
    </lineage>
</organism>
<sequence>MYIFCGFCIIKGEKNEEIVKAFDKKEFEKEIASGAKPHLENLKLDEQQLKTSYTLDHEMVELNFFLSKEDKMTVPIDFTFTFDMIDVMVNQRMKPQVDLQLYQYSYKIGSREIHRCSDPFVHCVFQSMAQESAFISDKLHIHVLRTQARSAVSKYILEPIQKIQATLTTMKKALRLPAKAIVPTFIKLFPLQTFQDIVGR</sequence>
<evidence type="ECO:0000313" key="2">
    <source>
        <dbReference type="Proteomes" id="UP000023152"/>
    </source>
</evidence>
<protein>
    <submittedName>
        <fullName evidence="1">Uncharacterized protein</fullName>
    </submittedName>
</protein>
<keyword evidence="2" id="KW-1185">Reference proteome</keyword>
<comment type="caution">
    <text evidence="1">The sequence shown here is derived from an EMBL/GenBank/DDBJ whole genome shotgun (WGS) entry which is preliminary data.</text>
</comment>
<dbReference type="Proteomes" id="UP000023152">
    <property type="component" value="Unassembled WGS sequence"/>
</dbReference>
<accession>X6MTF5</accession>